<evidence type="ECO:0000313" key="2">
    <source>
        <dbReference type="EMBL" id="QEG42291.1"/>
    </source>
</evidence>
<feature type="signal peptide" evidence="1">
    <location>
        <begin position="1"/>
        <end position="29"/>
    </location>
</feature>
<evidence type="ECO:0000256" key="1">
    <source>
        <dbReference type="SAM" id="SignalP"/>
    </source>
</evidence>
<dbReference type="Proteomes" id="UP000325286">
    <property type="component" value="Chromosome"/>
</dbReference>
<keyword evidence="3" id="KW-1185">Reference proteome</keyword>
<name>A0A5B9R6R2_9BACT</name>
<sequence precursor="true">MQACSPHRLAGWILLPLVLCCLDSRRAEAQITAPRQFTQQHPVASLEDQLINQLRATEEQQRAYIRRVTAFVRTGHLESRLVVAIYRYSVRRYPSYPFPYFERAMRYEAKKRGVQLPPVQLIARTPGEVRPLR</sequence>
<dbReference type="KEGG" id="rul:UC8_43250"/>
<evidence type="ECO:0000313" key="3">
    <source>
        <dbReference type="Proteomes" id="UP000325286"/>
    </source>
</evidence>
<proteinExistence type="predicted"/>
<keyword evidence="1" id="KW-0732">Signal</keyword>
<dbReference type="EMBL" id="CP042914">
    <property type="protein sequence ID" value="QEG42291.1"/>
    <property type="molecule type" value="Genomic_DNA"/>
</dbReference>
<dbReference type="AlphaFoldDB" id="A0A5B9R6R2"/>
<organism evidence="2 3">
    <name type="scientific">Roseimaritima ulvae</name>
    <dbReference type="NCBI Taxonomy" id="980254"/>
    <lineage>
        <taxon>Bacteria</taxon>
        <taxon>Pseudomonadati</taxon>
        <taxon>Planctomycetota</taxon>
        <taxon>Planctomycetia</taxon>
        <taxon>Pirellulales</taxon>
        <taxon>Pirellulaceae</taxon>
        <taxon>Roseimaritima</taxon>
    </lineage>
</organism>
<reference evidence="2 3" key="1">
    <citation type="submission" date="2019-08" db="EMBL/GenBank/DDBJ databases">
        <title>Deep-cultivation of Planctomycetes and their phenomic and genomic characterization uncovers novel biology.</title>
        <authorList>
            <person name="Wiegand S."/>
            <person name="Jogler M."/>
            <person name="Boedeker C."/>
            <person name="Pinto D."/>
            <person name="Vollmers J."/>
            <person name="Rivas-Marin E."/>
            <person name="Kohn T."/>
            <person name="Peeters S.H."/>
            <person name="Heuer A."/>
            <person name="Rast P."/>
            <person name="Oberbeckmann S."/>
            <person name="Bunk B."/>
            <person name="Jeske O."/>
            <person name="Meyerdierks A."/>
            <person name="Storesund J.E."/>
            <person name="Kallscheuer N."/>
            <person name="Luecker S."/>
            <person name="Lage O.M."/>
            <person name="Pohl T."/>
            <person name="Merkel B.J."/>
            <person name="Hornburger P."/>
            <person name="Mueller R.-W."/>
            <person name="Bruemmer F."/>
            <person name="Labrenz M."/>
            <person name="Spormann A.M."/>
            <person name="Op den Camp H."/>
            <person name="Overmann J."/>
            <person name="Amann R."/>
            <person name="Jetten M.S.M."/>
            <person name="Mascher T."/>
            <person name="Medema M.H."/>
            <person name="Devos D.P."/>
            <person name="Kaster A.-K."/>
            <person name="Ovreas L."/>
            <person name="Rohde M."/>
            <person name="Galperin M.Y."/>
            <person name="Jogler C."/>
        </authorList>
    </citation>
    <scope>NUCLEOTIDE SEQUENCE [LARGE SCALE GENOMIC DNA]</scope>
    <source>
        <strain evidence="2 3">UC8</strain>
    </source>
</reference>
<protein>
    <recommendedName>
        <fullName evidence="4">Transglycosylase SLT domain-containing protein</fullName>
    </recommendedName>
</protein>
<accession>A0A5B9R6R2</accession>
<evidence type="ECO:0008006" key="4">
    <source>
        <dbReference type="Google" id="ProtNLM"/>
    </source>
</evidence>
<feature type="chain" id="PRO_5022918004" description="Transglycosylase SLT domain-containing protein" evidence="1">
    <location>
        <begin position="30"/>
        <end position="133"/>
    </location>
</feature>
<gene>
    <name evidence="2" type="ORF">UC8_43250</name>
</gene>